<feature type="transmembrane region" description="Helical" evidence="7">
    <location>
        <begin position="259"/>
        <end position="282"/>
    </location>
</feature>
<evidence type="ECO:0000256" key="1">
    <source>
        <dbReference type="ARBA" id="ARBA00004651"/>
    </source>
</evidence>
<organism evidence="9 10">
    <name type="scientific">Treponema brennaborense (strain DSM 12168 / CIP 105900 / DD5/3)</name>
    <dbReference type="NCBI Taxonomy" id="906968"/>
    <lineage>
        <taxon>Bacteria</taxon>
        <taxon>Pseudomonadati</taxon>
        <taxon>Spirochaetota</taxon>
        <taxon>Spirochaetia</taxon>
        <taxon>Spirochaetales</taxon>
        <taxon>Treponemataceae</taxon>
        <taxon>Treponema</taxon>
    </lineage>
</organism>
<evidence type="ECO:0000256" key="5">
    <source>
        <dbReference type="ARBA" id="ARBA00022989"/>
    </source>
</evidence>
<dbReference type="InterPro" id="IPR051447">
    <property type="entry name" value="Lipoprotein-release_system"/>
</dbReference>
<evidence type="ECO:0000256" key="3">
    <source>
        <dbReference type="ARBA" id="ARBA00022475"/>
    </source>
</evidence>
<dbReference type="Pfam" id="PF02687">
    <property type="entry name" value="FtsX"/>
    <property type="match status" value="1"/>
</dbReference>
<evidence type="ECO:0000256" key="2">
    <source>
        <dbReference type="ARBA" id="ARBA00005236"/>
    </source>
</evidence>
<dbReference type="KEGG" id="tbe:Trebr_1999"/>
<accession>F4LJN4</accession>
<dbReference type="PANTHER" id="PTHR30489:SF0">
    <property type="entry name" value="LIPOPROTEIN-RELEASING SYSTEM TRANSMEMBRANE PROTEIN LOLE"/>
    <property type="match status" value="1"/>
</dbReference>
<dbReference type="GO" id="GO:0098797">
    <property type="term" value="C:plasma membrane protein complex"/>
    <property type="evidence" value="ECO:0007669"/>
    <property type="project" value="TreeGrafter"/>
</dbReference>
<reference evidence="10" key="1">
    <citation type="submission" date="2011-04" db="EMBL/GenBank/DDBJ databases">
        <title>The complete genome of Treponema brennaborense DSM 12168.</title>
        <authorList>
            <person name="Lucas S."/>
            <person name="Han J."/>
            <person name="Lapidus A."/>
            <person name="Bruce D."/>
            <person name="Goodwin L."/>
            <person name="Pitluck S."/>
            <person name="Peters L."/>
            <person name="Kyrpides N."/>
            <person name="Mavromatis K."/>
            <person name="Ivanova N."/>
            <person name="Mikhailova N."/>
            <person name="Pagani I."/>
            <person name="Teshima H."/>
            <person name="Detter J.C."/>
            <person name="Tapia R."/>
            <person name="Han C."/>
            <person name="Land M."/>
            <person name="Hauser L."/>
            <person name="Markowitz V."/>
            <person name="Cheng J.-F."/>
            <person name="Hugenholtz P."/>
            <person name="Woyke T."/>
            <person name="Wu D."/>
            <person name="Gronow S."/>
            <person name="Wellnitz S."/>
            <person name="Brambilla E."/>
            <person name="Klenk H.-P."/>
            <person name="Eisen J.A."/>
        </authorList>
    </citation>
    <scope>NUCLEOTIDE SEQUENCE [LARGE SCALE GENOMIC DNA]</scope>
    <source>
        <strain evidence="10">DSM 12168 / CIP 105900 / DD5/3</strain>
    </source>
</reference>
<keyword evidence="4 7" id="KW-0812">Transmembrane</keyword>
<dbReference type="PANTHER" id="PTHR30489">
    <property type="entry name" value="LIPOPROTEIN-RELEASING SYSTEM TRANSMEMBRANE PROTEIN LOLE"/>
    <property type="match status" value="1"/>
</dbReference>
<feature type="domain" description="ABC3 transporter permease C-terminal" evidence="8">
    <location>
        <begin position="261"/>
        <end position="383"/>
    </location>
</feature>
<dbReference type="GO" id="GO:0044874">
    <property type="term" value="P:lipoprotein localization to outer membrane"/>
    <property type="evidence" value="ECO:0007669"/>
    <property type="project" value="TreeGrafter"/>
</dbReference>
<dbReference type="eggNOG" id="COG4591">
    <property type="taxonomic scope" value="Bacteria"/>
</dbReference>
<dbReference type="Proteomes" id="UP000006546">
    <property type="component" value="Chromosome"/>
</dbReference>
<name>F4LJN4_TREBD</name>
<evidence type="ECO:0000256" key="4">
    <source>
        <dbReference type="ARBA" id="ARBA00022692"/>
    </source>
</evidence>
<keyword evidence="3" id="KW-1003">Cell membrane</keyword>
<keyword evidence="6 7" id="KW-0472">Membrane</keyword>
<evidence type="ECO:0000256" key="6">
    <source>
        <dbReference type="ARBA" id="ARBA00023136"/>
    </source>
</evidence>
<feature type="transmembrane region" description="Helical" evidence="7">
    <location>
        <begin position="302"/>
        <end position="328"/>
    </location>
</feature>
<evidence type="ECO:0000256" key="7">
    <source>
        <dbReference type="SAM" id="Phobius"/>
    </source>
</evidence>
<evidence type="ECO:0000313" key="9">
    <source>
        <dbReference type="EMBL" id="AEE17414.1"/>
    </source>
</evidence>
<dbReference type="RefSeq" id="WP_013759117.1">
    <property type="nucleotide sequence ID" value="NC_015500.1"/>
</dbReference>
<feature type="transmembrane region" description="Helical" evidence="7">
    <location>
        <begin position="349"/>
        <end position="382"/>
    </location>
</feature>
<dbReference type="InterPro" id="IPR003838">
    <property type="entry name" value="ABC3_permease_C"/>
</dbReference>
<protein>
    <recommendedName>
        <fullName evidence="8">ABC3 transporter permease C-terminal domain-containing protein</fullName>
    </recommendedName>
</protein>
<dbReference type="STRING" id="906968.Trebr_1999"/>
<gene>
    <name evidence="9" type="ordered locus">Trebr_1999</name>
</gene>
<evidence type="ECO:0000259" key="8">
    <source>
        <dbReference type="Pfam" id="PF02687"/>
    </source>
</evidence>
<sequence>MIVVKLAWTNLWANWKRTLLQLVLIMVTVSSLILYRGYTEYSKQGMALSFIEKTGNLQISKKNNSEYLTEAEMNMIFSELKNSSIIKNVEPVLDFSGIIGTDKTSTIFWGEAYDNPEKKYGVLYGKPVFKNSDSIVIGTLLAEKLGINFDSLENSYGNVLSNTNDSGISLASFNIAGITSTGIPQNDEGLLIASRASILEFLGLDNIASYLQVYTRNDSYTKEMQENLQKKLSASFEVKNWIEMNPSYNQINAMNEVQCTIISVIMCALVFISLTQSISTAFNERLYEFGTLEAIGLKKNKLIVLLINEVVFLSLIGILGGVLFSVFLSKFITFLKITFTPPGYSEGYLLNFFVTSEIVSLAVFFVFLTCILAMIIPIYHVLTNSVVKLMHHVE</sequence>
<dbReference type="AlphaFoldDB" id="F4LJN4"/>
<dbReference type="OrthoDB" id="305702at2"/>
<keyword evidence="5 7" id="KW-1133">Transmembrane helix</keyword>
<dbReference type="HOGENOM" id="CLU_000604_8_6_12"/>
<proteinExistence type="inferred from homology"/>
<keyword evidence="10" id="KW-1185">Reference proteome</keyword>
<comment type="similarity">
    <text evidence="2">Belongs to the ABC-4 integral membrane protein family. LolC/E subfamily.</text>
</comment>
<comment type="subcellular location">
    <subcellularLocation>
        <location evidence="1">Cell membrane</location>
        <topology evidence="1">Multi-pass membrane protein</topology>
    </subcellularLocation>
</comment>
<evidence type="ECO:0000313" key="10">
    <source>
        <dbReference type="Proteomes" id="UP000006546"/>
    </source>
</evidence>
<dbReference type="EMBL" id="CP002696">
    <property type="protein sequence ID" value="AEE17414.1"/>
    <property type="molecule type" value="Genomic_DNA"/>
</dbReference>
<feature type="transmembrane region" description="Helical" evidence="7">
    <location>
        <begin position="20"/>
        <end position="38"/>
    </location>
</feature>